<reference evidence="7 8" key="1">
    <citation type="submission" date="2023-08" db="EMBL/GenBank/DDBJ databases">
        <authorList>
            <person name="Folkvardsen B D."/>
            <person name="Norman A."/>
        </authorList>
    </citation>
    <scope>NUCLEOTIDE SEQUENCE [LARGE SCALE GENOMIC DNA]</scope>
    <source>
        <strain evidence="7 8">Mu0102</strain>
    </source>
</reference>
<protein>
    <submittedName>
        <fullName evidence="7">LysR family transcriptional regulator</fullName>
    </submittedName>
</protein>
<dbReference type="PANTHER" id="PTHR30346:SF0">
    <property type="entry name" value="HCA OPERON TRANSCRIPTIONAL ACTIVATOR HCAR"/>
    <property type="match status" value="1"/>
</dbReference>
<keyword evidence="5" id="KW-0804">Transcription</keyword>
<sequence>MNERRKISVEVAGYASIFAGIDINTRKLRHFVVVAEELHFSRAATSLCMTQQALSREIKELEAWAGAKLLNRTTRKVTLTPAGEIFLAGAQAMLAAMDSTITDIARAVRGLSGTLRLGFGPGGALELTGLIVDEFRREYPGVDVTMREFPIGDPSAGLASGVSDVALLRLPVSTPDIETEPLFVDPVVAMVSANHRLAGCSSVSVRDLIDDPITVTDTTDEDHRAFWCLDAVRDDATAAQRFPINSVTEEAQLVQAGMAVAITSAAVTQYLPAPGVRCLPIDDWPGSVVAVGWLHDEPSPLVARFVEVACAVRDREVDVVRAIEGRLAGR</sequence>
<gene>
    <name evidence="7" type="ORF">MU0102_000321</name>
</gene>
<dbReference type="Gene3D" id="3.40.190.10">
    <property type="entry name" value="Periplasmic binding protein-like II"/>
    <property type="match status" value="2"/>
</dbReference>
<name>A0ABN9MXG6_9MYCO</name>
<dbReference type="InterPro" id="IPR036388">
    <property type="entry name" value="WH-like_DNA-bd_sf"/>
</dbReference>
<feature type="domain" description="HTH lysR-type" evidence="6">
    <location>
        <begin position="23"/>
        <end position="80"/>
    </location>
</feature>
<proteinExistence type="inferred from homology"/>
<dbReference type="CDD" id="cd08414">
    <property type="entry name" value="PBP2_LTTR_aromatics_like"/>
    <property type="match status" value="1"/>
</dbReference>
<dbReference type="PRINTS" id="PR00039">
    <property type="entry name" value="HTHLYSR"/>
</dbReference>
<evidence type="ECO:0000259" key="6">
    <source>
        <dbReference type="PROSITE" id="PS50931"/>
    </source>
</evidence>
<keyword evidence="4" id="KW-0010">Activator</keyword>
<dbReference type="InterPro" id="IPR036390">
    <property type="entry name" value="WH_DNA-bd_sf"/>
</dbReference>
<dbReference type="InterPro" id="IPR000847">
    <property type="entry name" value="LysR_HTH_N"/>
</dbReference>
<dbReference type="InterPro" id="IPR005119">
    <property type="entry name" value="LysR_subst-bd"/>
</dbReference>
<dbReference type="PANTHER" id="PTHR30346">
    <property type="entry name" value="TRANSCRIPTIONAL DUAL REGULATOR HCAR-RELATED"/>
    <property type="match status" value="1"/>
</dbReference>
<dbReference type="EMBL" id="OY726398">
    <property type="protein sequence ID" value="CAJ1496857.1"/>
    <property type="molecule type" value="Genomic_DNA"/>
</dbReference>
<evidence type="ECO:0000256" key="4">
    <source>
        <dbReference type="ARBA" id="ARBA00023159"/>
    </source>
</evidence>
<dbReference type="SUPFAM" id="SSF53850">
    <property type="entry name" value="Periplasmic binding protein-like II"/>
    <property type="match status" value="1"/>
</dbReference>
<evidence type="ECO:0000256" key="2">
    <source>
        <dbReference type="ARBA" id="ARBA00023015"/>
    </source>
</evidence>
<dbReference type="Proteomes" id="UP001190464">
    <property type="component" value="Chromosome"/>
</dbReference>
<comment type="similarity">
    <text evidence="1">Belongs to the LysR transcriptional regulatory family.</text>
</comment>
<dbReference type="RefSeq" id="WP_308485313.1">
    <property type="nucleotide sequence ID" value="NZ_OY726398.1"/>
</dbReference>
<evidence type="ECO:0000256" key="1">
    <source>
        <dbReference type="ARBA" id="ARBA00009437"/>
    </source>
</evidence>
<dbReference type="Pfam" id="PF03466">
    <property type="entry name" value="LysR_substrate"/>
    <property type="match status" value="1"/>
</dbReference>
<dbReference type="Pfam" id="PF00126">
    <property type="entry name" value="HTH_1"/>
    <property type="match status" value="1"/>
</dbReference>
<evidence type="ECO:0000256" key="3">
    <source>
        <dbReference type="ARBA" id="ARBA00023125"/>
    </source>
</evidence>
<evidence type="ECO:0000313" key="8">
    <source>
        <dbReference type="Proteomes" id="UP001190464"/>
    </source>
</evidence>
<evidence type="ECO:0000313" key="7">
    <source>
        <dbReference type="EMBL" id="CAJ1496857.1"/>
    </source>
</evidence>
<dbReference type="PROSITE" id="PS50931">
    <property type="entry name" value="HTH_LYSR"/>
    <property type="match status" value="1"/>
</dbReference>
<keyword evidence="2" id="KW-0805">Transcription regulation</keyword>
<evidence type="ECO:0000256" key="5">
    <source>
        <dbReference type="ARBA" id="ARBA00023163"/>
    </source>
</evidence>
<dbReference type="SUPFAM" id="SSF46785">
    <property type="entry name" value="Winged helix' DNA-binding domain"/>
    <property type="match status" value="1"/>
</dbReference>
<keyword evidence="8" id="KW-1185">Reference proteome</keyword>
<organism evidence="7 8">
    <name type="scientific">[Mycobacterium] holstebronense</name>
    <dbReference type="NCBI Taxonomy" id="3064288"/>
    <lineage>
        <taxon>Bacteria</taxon>
        <taxon>Bacillati</taxon>
        <taxon>Actinomycetota</taxon>
        <taxon>Actinomycetes</taxon>
        <taxon>Mycobacteriales</taxon>
        <taxon>Mycobacteriaceae</taxon>
        <taxon>Mycolicibacterium</taxon>
    </lineage>
</organism>
<dbReference type="Gene3D" id="1.10.10.10">
    <property type="entry name" value="Winged helix-like DNA-binding domain superfamily/Winged helix DNA-binding domain"/>
    <property type="match status" value="1"/>
</dbReference>
<keyword evidence="3" id="KW-0238">DNA-binding</keyword>
<accession>A0ABN9MXG6</accession>